<evidence type="ECO:0000256" key="6">
    <source>
        <dbReference type="ARBA" id="ARBA00023002"/>
    </source>
</evidence>
<dbReference type="InterPro" id="IPR050812">
    <property type="entry name" value="Preph/Arog_dehydrog"/>
</dbReference>
<dbReference type="InterPro" id="IPR036291">
    <property type="entry name" value="NAD(P)-bd_dom_sf"/>
</dbReference>
<evidence type="ECO:0000313" key="13">
    <source>
        <dbReference type="Proteomes" id="UP001500151"/>
    </source>
</evidence>
<accession>A0ABP6DIW4</accession>
<evidence type="ECO:0000259" key="10">
    <source>
        <dbReference type="PROSITE" id="PS51176"/>
    </source>
</evidence>
<feature type="domain" description="ACT" evidence="11">
    <location>
        <begin position="294"/>
        <end position="361"/>
    </location>
</feature>
<evidence type="ECO:0000256" key="4">
    <source>
        <dbReference type="ARBA" id="ARBA00016891"/>
    </source>
</evidence>
<evidence type="ECO:0000256" key="8">
    <source>
        <dbReference type="ARBA" id="ARBA00023141"/>
    </source>
</evidence>
<keyword evidence="7" id="KW-0520">NAD</keyword>
<evidence type="ECO:0000256" key="3">
    <source>
        <dbReference type="ARBA" id="ARBA00012068"/>
    </source>
</evidence>
<keyword evidence="13" id="KW-1185">Reference proteome</keyword>
<evidence type="ECO:0000256" key="5">
    <source>
        <dbReference type="ARBA" id="ARBA00022498"/>
    </source>
</evidence>
<dbReference type="InterPro" id="IPR008927">
    <property type="entry name" value="6-PGluconate_DH-like_C_sf"/>
</dbReference>
<evidence type="ECO:0000256" key="9">
    <source>
        <dbReference type="ARBA" id="ARBA00049260"/>
    </source>
</evidence>
<dbReference type="NCBIfam" id="NF005112">
    <property type="entry name" value="PRK06545.2-4"/>
    <property type="match status" value="1"/>
</dbReference>
<comment type="similarity">
    <text evidence="2">Belongs to the prephenate/arogenate dehydrogenase family.</text>
</comment>
<reference evidence="13" key="1">
    <citation type="journal article" date="2019" name="Int. J. Syst. Evol. Microbiol.">
        <title>The Global Catalogue of Microorganisms (GCM) 10K type strain sequencing project: providing services to taxonomists for standard genome sequencing and annotation.</title>
        <authorList>
            <consortium name="The Broad Institute Genomics Platform"/>
            <consortium name="The Broad Institute Genome Sequencing Center for Infectious Disease"/>
            <person name="Wu L."/>
            <person name="Ma J."/>
        </authorList>
    </citation>
    <scope>NUCLEOTIDE SEQUENCE [LARGE SCALE GENOMIC DNA]</scope>
    <source>
        <strain evidence="13">JCM 4524</strain>
    </source>
</reference>
<dbReference type="Pfam" id="PF02153">
    <property type="entry name" value="PDH_N"/>
    <property type="match status" value="1"/>
</dbReference>
<dbReference type="SUPFAM" id="SSF48179">
    <property type="entry name" value="6-phosphogluconate dehydrogenase C-terminal domain-like"/>
    <property type="match status" value="1"/>
</dbReference>
<dbReference type="RefSeq" id="WP_344392459.1">
    <property type="nucleotide sequence ID" value="NZ_BAAASJ010000044.1"/>
</dbReference>
<dbReference type="PANTHER" id="PTHR21363">
    <property type="entry name" value="PREPHENATE DEHYDROGENASE"/>
    <property type="match status" value="1"/>
</dbReference>
<dbReference type="PROSITE" id="PS51671">
    <property type="entry name" value="ACT"/>
    <property type="match status" value="1"/>
</dbReference>
<keyword evidence="6" id="KW-0560">Oxidoreductase</keyword>
<comment type="caution">
    <text evidence="12">The sequence shown here is derived from an EMBL/GenBank/DDBJ whole genome shotgun (WGS) entry which is preliminary data.</text>
</comment>
<dbReference type="Gene3D" id="1.10.3660.10">
    <property type="entry name" value="6-phosphogluconate dehydrogenase C-terminal like domain"/>
    <property type="match status" value="1"/>
</dbReference>
<dbReference type="InterPro" id="IPR045865">
    <property type="entry name" value="ACT-like_dom_sf"/>
</dbReference>
<dbReference type="Proteomes" id="UP001500151">
    <property type="component" value="Unassembled WGS sequence"/>
</dbReference>
<dbReference type="PANTHER" id="PTHR21363:SF0">
    <property type="entry name" value="PREPHENATE DEHYDROGENASE [NADP(+)]"/>
    <property type="match status" value="1"/>
</dbReference>
<dbReference type="InterPro" id="IPR003099">
    <property type="entry name" value="Prephen_DH"/>
</dbReference>
<sequence>MRSAAVIGTGLIGTSVALALTRHGVTVHLSDTNTASARTAAAMGAGSFGLPDDPVDLAVFAVPPTRISAEVTRQQQSGLARAYTDVGSVKGRAHEDLCVFGGDPASYVGGHPLAGGERPGPLAAAADLFQGRYWVLTPSRRTEQSVFNQALELVSLCGAVPVVMDAAEHDRAVALTSHAPHLVSALMAARLAETDDQSVRISGQGLRDMTRIAGGDPGLWSEILDANAPAVADVLQAYAEDLTLAVSALRALTDTDEVQRKRSRLDLEELLRRGNTGRNRIPQKKGRTHTDLAVVQVEVSDRPGILAQLLADVGAAGVNVEDVRIEHVPDPPRGLVELLVAQSSAAALSRSLRSDGWQVQQ</sequence>
<gene>
    <name evidence="12" type="ORF">GCM10010307_45850</name>
</gene>
<evidence type="ECO:0000256" key="7">
    <source>
        <dbReference type="ARBA" id="ARBA00023027"/>
    </source>
</evidence>
<dbReference type="Pfam" id="PF20463">
    <property type="entry name" value="PDH_C"/>
    <property type="match status" value="1"/>
</dbReference>
<dbReference type="Gene3D" id="3.30.70.260">
    <property type="match status" value="1"/>
</dbReference>
<comment type="catalytic activity">
    <reaction evidence="9">
        <text>prephenate + NAD(+) = 3-(4-hydroxyphenyl)pyruvate + CO2 + NADH</text>
        <dbReference type="Rhea" id="RHEA:13869"/>
        <dbReference type="ChEBI" id="CHEBI:16526"/>
        <dbReference type="ChEBI" id="CHEBI:29934"/>
        <dbReference type="ChEBI" id="CHEBI:36242"/>
        <dbReference type="ChEBI" id="CHEBI:57540"/>
        <dbReference type="ChEBI" id="CHEBI:57945"/>
        <dbReference type="EC" id="1.3.1.12"/>
    </reaction>
</comment>
<evidence type="ECO:0000259" key="11">
    <source>
        <dbReference type="PROSITE" id="PS51671"/>
    </source>
</evidence>
<dbReference type="NCBIfam" id="NF005109">
    <property type="entry name" value="PRK06545.2-1"/>
    <property type="match status" value="1"/>
</dbReference>
<name>A0ABP6DIW4_9ACTN</name>
<dbReference type="PROSITE" id="PS51176">
    <property type="entry name" value="PDH_ADH"/>
    <property type="match status" value="1"/>
</dbReference>
<dbReference type="SUPFAM" id="SSF51735">
    <property type="entry name" value="NAD(P)-binding Rossmann-fold domains"/>
    <property type="match status" value="1"/>
</dbReference>
<keyword evidence="5" id="KW-0827">Tyrosine biosynthesis</keyword>
<evidence type="ECO:0000256" key="1">
    <source>
        <dbReference type="ARBA" id="ARBA00005067"/>
    </source>
</evidence>
<dbReference type="InterPro" id="IPR046826">
    <property type="entry name" value="PDH_N"/>
</dbReference>
<evidence type="ECO:0000313" key="12">
    <source>
        <dbReference type="EMBL" id="GAA2642719.1"/>
    </source>
</evidence>
<dbReference type="EC" id="1.3.1.12" evidence="3"/>
<keyword evidence="8" id="KW-0057">Aromatic amino acid biosynthesis</keyword>
<dbReference type="InterPro" id="IPR046825">
    <property type="entry name" value="PDH_C"/>
</dbReference>
<proteinExistence type="inferred from homology"/>
<dbReference type="EMBL" id="BAAASJ010000044">
    <property type="protein sequence ID" value="GAA2642719.1"/>
    <property type="molecule type" value="Genomic_DNA"/>
</dbReference>
<dbReference type="SUPFAM" id="SSF55021">
    <property type="entry name" value="ACT-like"/>
    <property type="match status" value="1"/>
</dbReference>
<comment type="pathway">
    <text evidence="1">Amino-acid biosynthesis; L-tyrosine biosynthesis; (4-hydroxyphenyl)pyruvate from prephenate (NAD(+) route): step 1/1.</text>
</comment>
<evidence type="ECO:0000256" key="2">
    <source>
        <dbReference type="ARBA" id="ARBA00007964"/>
    </source>
</evidence>
<keyword evidence="8" id="KW-0028">Amino-acid biosynthesis</keyword>
<protein>
    <recommendedName>
        <fullName evidence="4">Prephenate dehydrogenase</fullName>
        <ecNumber evidence="3">1.3.1.12</ecNumber>
    </recommendedName>
</protein>
<dbReference type="Gene3D" id="3.40.50.720">
    <property type="entry name" value="NAD(P)-binding Rossmann-like Domain"/>
    <property type="match status" value="1"/>
</dbReference>
<feature type="domain" description="Prephenate/arogenate dehydrogenase" evidence="10">
    <location>
        <begin position="2"/>
        <end position="283"/>
    </location>
</feature>
<dbReference type="InterPro" id="IPR002912">
    <property type="entry name" value="ACT_dom"/>
</dbReference>
<organism evidence="12 13">
    <name type="scientific">Streptomyces vastus</name>
    <dbReference type="NCBI Taxonomy" id="285451"/>
    <lineage>
        <taxon>Bacteria</taxon>
        <taxon>Bacillati</taxon>
        <taxon>Actinomycetota</taxon>
        <taxon>Actinomycetes</taxon>
        <taxon>Kitasatosporales</taxon>
        <taxon>Streptomycetaceae</taxon>
        <taxon>Streptomyces</taxon>
    </lineage>
</organism>